<dbReference type="Proteomes" id="UP000005561">
    <property type="component" value="Unassembled WGS sequence"/>
</dbReference>
<dbReference type="CDD" id="cd06223">
    <property type="entry name" value="PRTases_typeI"/>
    <property type="match status" value="1"/>
</dbReference>
<evidence type="ECO:0000313" key="2">
    <source>
        <dbReference type="Proteomes" id="UP000005561"/>
    </source>
</evidence>
<reference evidence="1" key="1">
    <citation type="submission" date="2009-07" db="EMBL/GenBank/DDBJ databases">
        <authorList>
            <person name="Weinstock G."/>
            <person name="Sodergren E."/>
            <person name="Clifton S."/>
            <person name="Fulton L."/>
            <person name="Fulton B."/>
            <person name="Courtney L."/>
            <person name="Fronick C."/>
            <person name="Harrison M."/>
            <person name="Strong C."/>
            <person name="Farmer C."/>
            <person name="Delahaunty K."/>
            <person name="Markovic C."/>
            <person name="Hall O."/>
            <person name="Minx P."/>
            <person name="Tomlinson C."/>
            <person name="Mitreva M."/>
            <person name="Nelson J."/>
            <person name="Hou S."/>
            <person name="Wollam A."/>
            <person name="Pepin K.H."/>
            <person name="Johnson M."/>
            <person name="Bhonagiri V."/>
            <person name="Nash W.E."/>
            <person name="Warren W."/>
            <person name="Chinwalla A."/>
            <person name="Mardis E.R."/>
            <person name="Wilson R.K."/>
        </authorList>
    </citation>
    <scope>NUCLEOTIDE SEQUENCE [LARGE SCALE GENOMIC DNA]</scope>
    <source>
        <strain evidence="1">DSM 14469</strain>
    </source>
</reference>
<dbReference type="AlphaFoldDB" id="C6LAB4"/>
<dbReference type="STRING" id="168384.SAMN05660368_02182"/>
<dbReference type="SUPFAM" id="SSF53271">
    <property type="entry name" value="PRTase-like"/>
    <property type="match status" value="1"/>
</dbReference>
<organism evidence="1 2">
    <name type="scientific">Marvinbryantia formatexigens DSM 14469</name>
    <dbReference type="NCBI Taxonomy" id="478749"/>
    <lineage>
        <taxon>Bacteria</taxon>
        <taxon>Bacillati</taxon>
        <taxon>Bacillota</taxon>
        <taxon>Clostridia</taxon>
        <taxon>Lachnospirales</taxon>
        <taxon>Lachnospiraceae</taxon>
        <taxon>Marvinbryantia</taxon>
    </lineage>
</organism>
<dbReference type="EMBL" id="ACCL02000002">
    <property type="protein sequence ID" value="EET62521.1"/>
    <property type="molecule type" value="Genomic_DNA"/>
</dbReference>
<name>C6LAB4_9FIRM</name>
<keyword evidence="2" id="KW-1185">Reference proteome</keyword>
<dbReference type="RefSeq" id="WP_006860356.1">
    <property type="nucleotide sequence ID" value="NZ_ACCL02000002.1"/>
</dbReference>
<dbReference type="eggNOG" id="COG0461">
    <property type="taxonomic scope" value="Bacteria"/>
</dbReference>
<accession>C6LAB4</accession>
<evidence type="ECO:0000313" key="1">
    <source>
        <dbReference type="EMBL" id="EET62521.1"/>
    </source>
</evidence>
<dbReference type="InterPro" id="IPR029057">
    <property type="entry name" value="PRTase-like"/>
</dbReference>
<sequence>MESRVIRIPSKTDSNVVLRVIPGHFVTNHSHINYYVDMTFLKARKSEAEGAARILARNYENTTYIDTIVCMDGCEIIGAYLAEQLTRNGIMSMNSHKTMYVVSPEIHTGGQLIFRDNMQGMIRDKHVLLMLATASTGITIKRAVECIRYYGGIVEGAAALFSATGEVDGVKVSSLFTAEDIPDYKMYHATECPMCRANQKLDAIVNSYGYSRM</sequence>
<dbReference type="OrthoDB" id="9778142at2"/>
<proteinExistence type="predicted"/>
<evidence type="ECO:0008006" key="3">
    <source>
        <dbReference type="Google" id="ProtNLM"/>
    </source>
</evidence>
<dbReference type="InterPro" id="IPR000836">
    <property type="entry name" value="PRTase_dom"/>
</dbReference>
<comment type="caution">
    <text evidence="1">The sequence shown here is derived from an EMBL/GenBank/DDBJ whole genome shotgun (WGS) entry which is preliminary data.</text>
</comment>
<protein>
    <recommendedName>
        <fullName evidence="3">Orotate phosphoribosyltransferase</fullName>
    </recommendedName>
</protein>
<dbReference type="Gene3D" id="3.40.50.2020">
    <property type="match status" value="1"/>
</dbReference>
<gene>
    <name evidence="1" type="ORF">BRYFOR_05556</name>
</gene>